<dbReference type="PANTHER" id="PTHR30244:SF34">
    <property type="entry name" value="DTDP-4-AMINO-4,6-DIDEOXYGALACTOSE TRANSAMINASE"/>
    <property type="match status" value="1"/>
</dbReference>
<evidence type="ECO:0000313" key="9">
    <source>
        <dbReference type="Proteomes" id="UP000774689"/>
    </source>
</evidence>
<evidence type="ECO:0000313" key="6">
    <source>
        <dbReference type="EMBL" id="AKN88919.1"/>
    </source>
</evidence>
<dbReference type="Proteomes" id="UP000035930">
    <property type="component" value="Chromosome"/>
</dbReference>
<dbReference type="InterPro" id="IPR015424">
    <property type="entry name" value="PyrdxlP-dep_Trfase"/>
</dbReference>
<dbReference type="AlphaFoldDB" id="A0AAP7C6C7"/>
<gene>
    <name evidence="7" type="primary">pseC</name>
    <name evidence="7" type="ORF">CHQ83_08715</name>
    <name evidence="6" type="ORF">FNO190_1253</name>
</gene>
<dbReference type="EMBL" id="CP011923">
    <property type="protein sequence ID" value="AKN88919.1"/>
    <property type="molecule type" value="Genomic_DNA"/>
</dbReference>
<evidence type="ECO:0000256" key="2">
    <source>
        <dbReference type="ARBA" id="ARBA00037999"/>
    </source>
</evidence>
<dbReference type="PANTHER" id="PTHR30244">
    <property type="entry name" value="TRANSAMINASE"/>
    <property type="match status" value="1"/>
</dbReference>
<dbReference type="InterPro" id="IPR015421">
    <property type="entry name" value="PyrdxlP-dep_Trfase_major"/>
</dbReference>
<dbReference type="NCBIfam" id="TIGR03588">
    <property type="entry name" value="PseC"/>
    <property type="match status" value="1"/>
</dbReference>
<dbReference type="CDD" id="cd00616">
    <property type="entry name" value="AHBA_syn"/>
    <property type="match status" value="1"/>
</dbReference>
<protein>
    <submittedName>
        <fullName evidence="7">UDP-4-amino-4, 6-dideoxy-N-acetyl-beta-L-altrosamine transaminase</fullName>
        <ecNumber evidence="7">2.6.1.92</ecNumber>
    </submittedName>
    <submittedName>
        <fullName evidence="6">UDP-4-keto-6-deoxy-N-acetylglucosamine 4-aminotransferase</fullName>
    </submittedName>
</protein>
<dbReference type="GO" id="GO:0000271">
    <property type="term" value="P:polysaccharide biosynthetic process"/>
    <property type="evidence" value="ECO:0007669"/>
    <property type="project" value="TreeGrafter"/>
</dbReference>
<keyword evidence="7" id="KW-0032">Aminotransferase</keyword>
<dbReference type="Gene3D" id="3.40.640.10">
    <property type="entry name" value="Type I PLP-dependent aspartate aminotransferase-like (Major domain)"/>
    <property type="match status" value="1"/>
</dbReference>
<reference evidence="7" key="3">
    <citation type="journal article" date="2020" name="Int. J. Syst. Evol. Microbiol.">
        <title>Reclassification of Francisella noatunensis subsp. orientalis Ottem et al. 2009 as Francisella orientalis sp. nov., Francisella noatunensis subsp. chilensis subsp. nov. and emended description of Francisella noatunensis.</title>
        <authorList>
            <person name="Ramirez-Paredes J.G."/>
            <person name="Larsson P."/>
            <person name="Thompson K.D."/>
            <person name="Penman D.J."/>
            <person name="Busse H.J."/>
            <person name="Ohrman C."/>
            <person name="Sjodin A."/>
            <person name="Soto E."/>
            <person name="Richards R.H."/>
            <person name="Adams A."/>
            <person name="Colquhoun D.J."/>
        </authorList>
    </citation>
    <scope>NUCLEOTIDE SEQUENCE</scope>
    <source>
        <strain evidence="7">LADL-07285A</strain>
    </source>
</reference>
<keyword evidence="7" id="KW-0808">Transferase</keyword>
<evidence type="ECO:0000256" key="3">
    <source>
        <dbReference type="PIRSR" id="PIRSR000390-1"/>
    </source>
</evidence>
<feature type="modified residue" description="N6-(pyridoxal phosphate)lysine" evidence="4">
    <location>
        <position position="190"/>
    </location>
</feature>
<evidence type="ECO:0000313" key="7">
    <source>
        <dbReference type="EMBL" id="NIY57244.1"/>
    </source>
</evidence>
<dbReference type="InterPro" id="IPR000653">
    <property type="entry name" value="DegT/StrS_aminotransferase"/>
</dbReference>
<evidence type="ECO:0000256" key="5">
    <source>
        <dbReference type="RuleBase" id="RU004508"/>
    </source>
</evidence>
<dbReference type="SUPFAM" id="SSF53383">
    <property type="entry name" value="PLP-dependent transferases"/>
    <property type="match status" value="1"/>
</dbReference>
<dbReference type="GO" id="GO:0030170">
    <property type="term" value="F:pyridoxal phosphate binding"/>
    <property type="evidence" value="ECO:0007669"/>
    <property type="project" value="TreeGrafter"/>
</dbReference>
<keyword evidence="1 4" id="KW-0663">Pyridoxal phosphate</keyword>
<proteinExistence type="inferred from homology"/>
<dbReference type="EC" id="2.6.1.92" evidence="7"/>
<keyword evidence="8" id="KW-1185">Reference proteome</keyword>
<dbReference type="InterPro" id="IPR015422">
    <property type="entry name" value="PyrdxlP-dep_Trfase_small"/>
</dbReference>
<dbReference type="Pfam" id="PF01041">
    <property type="entry name" value="DegT_DnrJ_EryC1"/>
    <property type="match status" value="1"/>
</dbReference>
<evidence type="ECO:0000256" key="1">
    <source>
        <dbReference type="ARBA" id="ARBA00022898"/>
    </source>
</evidence>
<dbReference type="RefSeq" id="WP_014715515.1">
    <property type="nucleotide sequence ID" value="NZ_CP011923.2"/>
</dbReference>
<reference evidence="6" key="2">
    <citation type="submission" date="2017-08" db="EMBL/GenBank/DDBJ databases">
        <title>Complete Genome Sequence of Francisella noatunensis subsp. orientalis strain FNO190.</title>
        <authorList>
            <person name="Pereira F.L."/>
            <person name="Goncalves L.A."/>
            <person name="Guilherme T.C."/>
            <person name="Soares S.C."/>
            <person name="Dorella F.A."/>
            <person name="Carvalho A.F."/>
            <person name="Leibowitz M.P."/>
            <person name="Leal C.A.G."/>
            <person name="Azevedo V.A.C."/>
            <person name="Figueiredo H.C.P."/>
        </authorList>
    </citation>
    <scope>NUCLEOTIDE SEQUENCE</scope>
    <source>
        <strain evidence="6">FNO190</strain>
    </source>
</reference>
<dbReference type="GO" id="GO:0008483">
    <property type="term" value="F:transaminase activity"/>
    <property type="evidence" value="ECO:0007669"/>
    <property type="project" value="UniProtKB-KW"/>
</dbReference>
<dbReference type="GeneID" id="45433359"/>
<dbReference type="InterPro" id="IPR020026">
    <property type="entry name" value="PseC"/>
</dbReference>
<dbReference type="Proteomes" id="UP000774689">
    <property type="component" value="Unassembled WGS sequence"/>
</dbReference>
<accession>A0AAP7C6C7</accession>
<dbReference type="PIRSF" id="PIRSF000390">
    <property type="entry name" value="PLP_StrS"/>
    <property type="match status" value="1"/>
</dbReference>
<sequence length="391" mass="43906">MDFIPYGRQNISADDIEAVIDTLKSDFLTQGRVVVNFEKSVARYCGAEHAFAVANATCALHLAYLALGVGKGDIVWTSPNTFLATANAAIMCGADVDFVDICPRTYNMSVECLEHKLIEAKKIGKLPKIVAPVHFAGQSCDMQQIHLLSKEYDFSIVEDAAHAIGGRYLDKPIGSCQYSDIVIFSFHPVKIVATAEGGMLMTNSSELAAKIGLLRTHGLTRDESLMTKESEGPWYYEMIDLVYNYRITDMQCALGLSQMSRLDEFVAKRHAVLTKYEKRLSNCSEVVLPHQFDKSYSGLHLYPVVVPANKRRVMFEYLRNNDIGVNVHYIPVYMQPYYQKMGFKKGYCPNAEAYYNGAISLPMYPDLTGEQIKYICERIKKSLNKVNKDSL</sequence>
<dbReference type="EMBL" id="QPQM01000025">
    <property type="protein sequence ID" value="NIY57244.1"/>
    <property type="molecule type" value="Genomic_DNA"/>
</dbReference>
<organism evidence="7 9">
    <name type="scientific">Francisella orientalis</name>
    <dbReference type="NCBI Taxonomy" id="299583"/>
    <lineage>
        <taxon>Bacteria</taxon>
        <taxon>Pseudomonadati</taxon>
        <taxon>Pseudomonadota</taxon>
        <taxon>Gammaproteobacteria</taxon>
        <taxon>Thiotrichales</taxon>
        <taxon>Francisellaceae</taxon>
        <taxon>Francisella</taxon>
    </lineage>
</organism>
<comment type="similarity">
    <text evidence="2 5">Belongs to the DegT/DnrJ/EryC1 family.</text>
</comment>
<evidence type="ECO:0000256" key="4">
    <source>
        <dbReference type="PIRSR" id="PIRSR000390-2"/>
    </source>
</evidence>
<feature type="active site" description="Proton acceptor" evidence="3">
    <location>
        <position position="190"/>
    </location>
</feature>
<dbReference type="Gene3D" id="3.90.1150.10">
    <property type="entry name" value="Aspartate Aminotransferase, domain 1"/>
    <property type="match status" value="1"/>
</dbReference>
<evidence type="ECO:0000313" key="8">
    <source>
        <dbReference type="Proteomes" id="UP000035930"/>
    </source>
</evidence>
<reference evidence="8" key="1">
    <citation type="submission" date="2015-02" db="EMBL/GenBank/DDBJ databases">
        <title>Complete genome sequence of Francisella noatunensis subsp. orientalis FNO190 isolated from farm-raised Nile tilapia in Brazil.</title>
        <authorList>
            <person name="Figueiredo H.C.P."/>
            <person name="Leal C.A.G."/>
            <person name="Pereira F.L."/>
            <person name="Soares S.C."/>
            <person name="Goncalves L.A."/>
            <person name="Dorella F.A."/>
            <person name="Carvalho A.F."/>
            <person name="Azevedo V.A.C."/>
        </authorList>
    </citation>
    <scope>NUCLEOTIDE SEQUENCE [LARGE SCALE GENOMIC DNA]</scope>
    <source>
        <strain evidence="8">FNO190</strain>
    </source>
</reference>
<name>A0AAP7C6C7_9GAMM</name>